<evidence type="ECO:0000313" key="2">
    <source>
        <dbReference type="EMBL" id="GJT81048.1"/>
    </source>
</evidence>
<dbReference type="Proteomes" id="UP001151760">
    <property type="component" value="Unassembled WGS sequence"/>
</dbReference>
<organism evidence="2 3">
    <name type="scientific">Tanacetum coccineum</name>
    <dbReference type="NCBI Taxonomy" id="301880"/>
    <lineage>
        <taxon>Eukaryota</taxon>
        <taxon>Viridiplantae</taxon>
        <taxon>Streptophyta</taxon>
        <taxon>Embryophyta</taxon>
        <taxon>Tracheophyta</taxon>
        <taxon>Spermatophyta</taxon>
        <taxon>Magnoliopsida</taxon>
        <taxon>eudicotyledons</taxon>
        <taxon>Gunneridae</taxon>
        <taxon>Pentapetalae</taxon>
        <taxon>asterids</taxon>
        <taxon>campanulids</taxon>
        <taxon>Asterales</taxon>
        <taxon>Asteraceae</taxon>
        <taxon>Asteroideae</taxon>
        <taxon>Anthemideae</taxon>
        <taxon>Anthemidinae</taxon>
        <taxon>Tanacetum</taxon>
    </lineage>
</organism>
<comment type="caution">
    <text evidence="2">The sequence shown here is derived from an EMBL/GenBank/DDBJ whole genome shotgun (WGS) entry which is preliminary data.</text>
</comment>
<gene>
    <name evidence="2" type="ORF">Tco_1055390</name>
</gene>
<evidence type="ECO:0000313" key="3">
    <source>
        <dbReference type="Proteomes" id="UP001151760"/>
    </source>
</evidence>
<accession>A0ABQ5GZH8</accession>
<sequence length="326" mass="36192">MSLSAEVRMLVDFYIREKRRLSAIVEEKNLLLKTRDEEVANLKAQLLVKEAEATEAIRLRAEVQTLADRNIILEREKGELDIKVADLAATVKVREQEVADLDAVVHKLETSSAVLQDKVTAYDSLIGQLEKFQDDRIREMNEKLNKLDADLVKLALHLEEKFYPHLLTTISGSRWLLTHGLELAIAKCLNSTALSSYYLERRCKALDKGLQEDYLPEIIHGKGVEMKENTANDRSALYDVFVPLAEPLSISALEGIAGISGTAPGTTTALSMTFASTSTIPPISTDDYEFVHTDYQEVTDADEKTGTGADANPFPSIDNAELNVPE</sequence>
<protein>
    <submittedName>
        <fullName evidence="2">Uncharacterized protein</fullName>
    </submittedName>
</protein>
<reference evidence="2" key="2">
    <citation type="submission" date="2022-01" db="EMBL/GenBank/DDBJ databases">
        <authorList>
            <person name="Yamashiro T."/>
            <person name="Shiraishi A."/>
            <person name="Satake H."/>
            <person name="Nakayama K."/>
        </authorList>
    </citation>
    <scope>NUCLEOTIDE SEQUENCE</scope>
</reference>
<evidence type="ECO:0000256" key="1">
    <source>
        <dbReference type="SAM" id="MobiDB-lite"/>
    </source>
</evidence>
<feature type="region of interest" description="Disordered" evidence="1">
    <location>
        <begin position="298"/>
        <end position="326"/>
    </location>
</feature>
<reference evidence="2" key="1">
    <citation type="journal article" date="2022" name="Int. J. Mol. Sci.">
        <title>Draft Genome of Tanacetum Coccineum: Genomic Comparison of Closely Related Tanacetum-Family Plants.</title>
        <authorList>
            <person name="Yamashiro T."/>
            <person name="Shiraishi A."/>
            <person name="Nakayama K."/>
            <person name="Satake H."/>
        </authorList>
    </citation>
    <scope>NUCLEOTIDE SEQUENCE</scope>
</reference>
<keyword evidence="3" id="KW-1185">Reference proteome</keyword>
<name>A0ABQ5GZH8_9ASTR</name>
<proteinExistence type="predicted"/>
<dbReference type="EMBL" id="BQNB010019047">
    <property type="protein sequence ID" value="GJT81048.1"/>
    <property type="molecule type" value="Genomic_DNA"/>
</dbReference>